<dbReference type="CDD" id="cd00077">
    <property type="entry name" value="HDc"/>
    <property type="match status" value="1"/>
</dbReference>
<accession>A0ABX1VD75</accession>
<evidence type="ECO:0000259" key="2">
    <source>
        <dbReference type="PROSITE" id="PS51832"/>
    </source>
</evidence>
<feature type="domain" description="HD" evidence="1">
    <location>
        <begin position="312"/>
        <end position="434"/>
    </location>
</feature>
<sequence length="497" mass="54388">MVATLAPARSACQAGSTSPVRLAETATPGRLFTNTQIRRSELLAAMSTALDLTEGQPAGHAARSCLIASKLAVKLGLPALDRADVFYATMLKDLGCSSNAAKMTWLFGADDRTVKHDIKTVDWRRAQSKFQFVNAHVAPGAGMFTRVMRFAALARSGSRGEKALVETRCERGADIMRELRFPESAAQAVRHLDEHWDGGGHPTGAKGFEIPVAARLAGLAQTVEVFLNTLGARGAIGVAELRRGTWFEPSLVDALVDLADDKPFWDRLSTVDLQVQLAEFEPADSVRVTDEDELDRICEAFAKVVDAKSPWTHKHSEGVANIAVGIGAELGLPPIMLRDLRRAGLLHDLGKLGVSNMILDKPGRPTDAEYAEIRKHPEYSEQILNRVHDFKRVADVACAHHERLDGRGYHHRTTGDHLPTEARLLAVADVCEALTADRPYRDGMPWEKTKSILRNDIGSAFCGDCVEACESWHDKTTITPRIEAQLEEIERLVGSIV</sequence>
<evidence type="ECO:0000259" key="1">
    <source>
        <dbReference type="PROSITE" id="PS51831"/>
    </source>
</evidence>
<organism evidence="3 4">
    <name type="scientific">Alienimonas chondri</name>
    <dbReference type="NCBI Taxonomy" id="2681879"/>
    <lineage>
        <taxon>Bacteria</taxon>
        <taxon>Pseudomonadati</taxon>
        <taxon>Planctomycetota</taxon>
        <taxon>Planctomycetia</taxon>
        <taxon>Planctomycetales</taxon>
        <taxon>Planctomycetaceae</taxon>
        <taxon>Alienimonas</taxon>
    </lineage>
</organism>
<gene>
    <name evidence="3" type="ORF">LzC2_12550</name>
</gene>
<keyword evidence="4" id="KW-1185">Reference proteome</keyword>
<dbReference type="InterPro" id="IPR006674">
    <property type="entry name" value="HD_domain"/>
</dbReference>
<protein>
    <submittedName>
        <fullName evidence="3">3'3'-cGAMP-specific phosphodiesterase 3</fullName>
        <ecNumber evidence="3">3.1.4.-</ecNumber>
    </submittedName>
</protein>
<dbReference type="RefSeq" id="WP_171184921.1">
    <property type="nucleotide sequence ID" value="NZ_WTPX01000028.1"/>
</dbReference>
<keyword evidence="3" id="KW-0378">Hydrolase</keyword>
<feature type="domain" description="HD-GYP" evidence="2">
    <location>
        <begin position="290"/>
        <end position="485"/>
    </location>
</feature>
<dbReference type="InterPro" id="IPR003607">
    <property type="entry name" value="HD/PDEase_dom"/>
</dbReference>
<dbReference type="EMBL" id="WTPX01000028">
    <property type="protein sequence ID" value="NNJ25187.1"/>
    <property type="molecule type" value="Genomic_DNA"/>
</dbReference>
<dbReference type="InterPro" id="IPR037522">
    <property type="entry name" value="HD_GYP_dom"/>
</dbReference>
<comment type="caution">
    <text evidence="3">The sequence shown here is derived from an EMBL/GenBank/DDBJ whole genome shotgun (WGS) entry which is preliminary data.</text>
</comment>
<dbReference type="PROSITE" id="PS51832">
    <property type="entry name" value="HD_GYP"/>
    <property type="match status" value="2"/>
</dbReference>
<dbReference type="Pfam" id="PF13487">
    <property type="entry name" value="HD_5"/>
    <property type="match status" value="2"/>
</dbReference>
<dbReference type="PANTHER" id="PTHR43155">
    <property type="entry name" value="CYCLIC DI-GMP PHOSPHODIESTERASE PA4108-RELATED"/>
    <property type="match status" value="1"/>
</dbReference>
<dbReference type="EC" id="3.1.4.-" evidence="3"/>
<evidence type="ECO:0000313" key="3">
    <source>
        <dbReference type="EMBL" id="NNJ25187.1"/>
    </source>
</evidence>
<dbReference type="Proteomes" id="UP000609651">
    <property type="component" value="Unassembled WGS sequence"/>
</dbReference>
<proteinExistence type="predicted"/>
<feature type="domain" description="HD-GYP" evidence="2">
    <location>
        <begin position="35"/>
        <end position="271"/>
    </location>
</feature>
<reference evidence="3 4" key="1">
    <citation type="journal article" date="2020" name="Syst. Appl. Microbiol.">
        <title>Alienimonas chondri sp. nov., a novel planctomycete isolated from the biofilm of the red alga Chondrus crispus.</title>
        <authorList>
            <person name="Vitorino I."/>
            <person name="Albuquerque L."/>
            <person name="Wiegand S."/>
            <person name="Kallscheuer N."/>
            <person name="da Costa M.S."/>
            <person name="Lobo-da-Cunha A."/>
            <person name="Jogler C."/>
            <person name="Lage O.M."/>
        </authorList>
    </citation>
    <scope>NUCLEOTIDE SEQUENCE [LARGE SCALE GENOMIC DNA]</scope>
    <source>
        <strain evidence="3 4">LzC2</strain>
    </source>
</reference>
<dbReference type="Gene3D" id="1.10.3210.10">
    <property type="entry name" value="Hypothetical protein af1432"/>
    <property type="match status" value="2"/>
</dbReference>
<dbReference type="SMART" id="SM00471">
    <property type="entry name" value="HDc"/>
    <property type="match status" value="1"/>
</dbReference>
<dbReference type="PROSITE" id="PS51831">
    <property type="entry name" value="HD"/>
    <property type="match status" value="1"/>
</dbReference>
<evidence type="ECO:0000313" key="4">
    <source>
        <dbReference type="Proteomes" id="UP000609651"/>
    </source>
</evidence>
<dbReference type="GO" id="GO:0016787">
    <property type="term" value="F:hydrolase activity"/>
    <property type="evidence" value="ECO:0007669"/>
    <property type="project" value="UniProtKB-KW"/>
</dbReference>
<name>A0ABX1VD75_9PLAN</name>
<dbReference type="SUPFAM" id="SSF109604">
    <property type="entry name" value="HD-domain/PDEase-like"/>
    <property type="match status" value="2"/>
</dbReference>